<accession>A0A0M0JDB0</accession>
<feature type="compositionally biased region" description="Basic residues" evidence="1">
    <location>
        <begin position="134"/>
        <end position="143"/>
    </location>
</feature>
<dbReference type="PANTHER" id="PTHR36021:SF1">
    <property type="entry name" value="COREPRESSOR"/>
    <property type="match status" value="1"/>
</dbReference>
<dbReference type="PANTHER" id="PTHR36021">
    <property type="entry name" value="COREPRESSOR"/>
    <property type="match status" value="1"/>
</dbReference>
<feature type="region of interest" description="Disordered" evidence="1">
    <location>
        <begin position="1"/>
        <end position="182"/>
    </location>
</feature>
<feature type="compositionally biased region" description="Basic and acidic residues" evidence="1">
    <location>
        <begin position="26"/>
        <end position="36"/>
    </location>
</feature>
<evidence type="ECO:0000256" key="1">
    <source>
        <dbReference type="SAM" id="MobiDB-lite"/>
    </source>
</evidence>
<protein>
    <submittedName>
        <fullName evidence="2">Uncharacterized protein</fullName>
    </submittedName>
</protein>
<evidence type="ECO:0000313" key="3">
    <source>
        <dbReference type="Proteomes" id="UP000037460"/>
    </source>
</evidence>
<comment type="caution">
    <text evidence="2">The sequence shown here is derived from an EMBL/GenBank/DDBJ whole genome shotgun (WGS) entry which is preliminary data.</text>
</comment>
<reference evidence="3" key="1">
    <citation type="journal article" date="2015" name="PLoS Genet.">
        <title>Genome Sequence and Transcriptome Analyses of Chrysochromulina tobin: Metabolic Tools for Enhanced Algal Fitness in the Prominent Order Prymnesiales (Haptophyceae).</title>
        <authorList>
            <person name="Hovde B.T."/>
            <person name="Deodato C.R."/>
            <person name="Hunsperger H.M."/>
            <person name="Ryken S.A."/>
            <person name="Yost W."/>
            <person name="Jha R.K."/>
            <person name="Patterson J."/>
            <person name="Monnat R.J. Jr."/>
            <person name="Barlow S.B."/>
            <person name="Starkenburg S.R."/>
            <person name="Cattolico R.A."/>
        </authorList>
    </citation>
    <scope>NUCLEOTIDE SEQUENCE</scope>
    <source>
        <strain evidence="3">CCMP291</strain>
    </source>
</reference>
<proteinExistence type="predicted"/>
<keyword evidence="3" id="KW-1185">Reference proteome</keyword>
<dbReference type="AlphaFoldDB" id="A0A0M0JDB0"/>
<name>A0A0M0JDB0_9EUKA</name>
<feature type="compositionally biased region" description="Basic and acidic residues" evidence="1">
    <location>
        <begin position="144"/>
        <end position="162"/>
    </location>
</feature>
<feature type="compositionally biased region" description="Basic residues" evidence="1">
    <location>
        <begin position="100"/>
        <end position="119"/>
    </location>
</feature>
<organism evidence="2 3">
    <name type="scientific">Chrysochromulina tobinii</name>
    <dbReference type="NCBI Taxonomy" id="1460289"/>
    <lineage>
        <taxon>Eukaryota</taxon>
        <taxon>Haptista</taxon>
        <taxon>Haptophyta</taxon>
        <taxon>Prymnesiophyceae</taxon>
        <taxon>Prymnesiales</taxon>
        <taxon>Chrysochromulinaceae</taxon>
        <taxon>Chrysochromulina</taxon>
    </lineage>
</organism>
<feature type="compositionally biased region" description="Basic and acidic residues" evidence="1">
    <location>
        <begin position="51"/>
        <end position="89"/>
    </location>
</feature>
<evidence type="ECO:0000313" key="2">
    <source>
        <dbReference type="EMBL" id="KOO24569.1"/>
    </source>
</evidence>
<sequence length="182" mass="20589">MGKNSNKPVHKSQIARGGGGADADEEQKPFHSKEYEQAQLESLLAGSSRPSWEEFKEQQRKRGELEGAEDRLEEEAQRRFRAELDEARNARLGAAEKSSDKKHKHKHKKDKDKKKHSKRERSDVSDSDSEGEARKKKKKKHRSEKKDKESREGREGHGHGSKADGPVSLKAFFAEGSSSDDD</sequence>
<gene>
    <name evidence="2" type="ORF">Ctob_006429</name>
</gene>
<dbReference type="EMBL" id="JWZX01003079">
    <property type="protein sequence ID" value="KOO24569.1"/>
    <property type="molecule type" value="Genomic_DNA"/>
</dbReference>
<dbReference type="Proteomes" id="UP000037460">
    <property type="component" value="Unassembled WGS sequence"/>
</dbReference>